<accession>A0A2X1SJL7</accession>
<proteinExistence type="predicted"/>
<protein>
    <submittedName>
        <fullName evidence="1">Uncharacterized protein</fullName>
    </submittedName>
</protein>
<evidence type="ECO:0000313" key="1">
    <source>
        <dbReference type="EMBL" id="SPX59389.1"/>
    </source>
</evidence>
<reference evidence="1 2" key="1">
    <citation type="submission" date="2018-06" db="EMBL/GenBank/DDBJ databases">
        <authorList>
            <consortium name="Pathogen Informatics"/>
            <person name="Doyle S."/>
        </authorList>
    </citation>
    <scope>NUCLEOTIDE SEQUENCE [LARGE SCALE GENOMIC DNA]</scope>
    <source>
        <strain evidence="1 2">NCTC12022</strain>
    </source>
</reference>
<sequence>MFPNCLRLLKAYKMKLLWIYDLGEGAELAIWQYRSFSIPPAGWETL</sequence>
<organism evidence="1 2">
    <name type="scientific">Legionella feeleii</name>
    <dbReference type="NCBI Taxonomy" id="453"/>
    <lineage>
        <taxon>Bacteria</taxon>
        <taxon>Pseudomonadati</taxon>
        <taxon>Pseudomonadota</taxon>
        <taxon>Gammaproteobacteria</taxon>
        <taxon>Legionellales</taxon>
        <taxon>Legionellaceae</taxon>
        <taxon>Legionella</taxon>
    </lineage>
</organism>
<gene>
    <name evidence="1" type="ORF">NCTC12022_00211</name>
</gene>
<evidence type="ECO:0000313" key="2">
    <source>
        <dbReference type="Proteomes" id="UP000251942"/>
    </source>
</evidence>
<name>A0A2X1SJL7_9GAMM</name>
<dbReference type="AlphaFoldDB" id="A0A2X1SJL7"/>
<dbReference type="EMBL" id="UASS01000001">
    <property type="protein sequence ID" value="SPX59389.1"/>
    <property type="molecule type" value="Genomic_DNA"/>
</dbReference>
<dbReference type="Proteomes" id="UP000251942">
    <property type="component" value="Unassembled WGS sequence"/>
</dbReference>